<dbReference type="AlphaFoldDB" id="A0AAD3HJ28"/>
<proteinExistence type="predicted"/>
<dbReference type="Proteomes" id="UP001054857">
    <property type="component" value="Unassembled WGS sequence"/>
</dbReference>
<feature type="compositionally biased region" description="Pro residues" evidence="1">
    <location>
        <begin position="1"/>
        <end position="20"/>
    </location>
</feature>
<evidence type="ECO:0000313" key="2">
    <source>
        <dbReference type="EMBL" id="GFR42426.1"/>
    </source>
</evidence>
<sequence length="201" mass="20535">PPPSGPPLLPPKLSPPPPPITYWATSASTAKDPLGSSTSGGSVAKLLGAPNANVLKAVAKGVCKPGDTANRWIPSLETPRTAVLYFNQTPAAKVSRVGAVVAYVLNRGTIDPAIASIELLLQTPSQQQQWVTFYTGSSSGQQLTCPGLNRFPVSAAALKPPVSAAVFAAAEVMGVRLNVGAGVTSDKANLPQMAAVGLQMA</sequence>
<comment type="caution">
    <text evidence="2">The sequence shown here is derived from an EMBL/GenBank/DDBJ whole genome shotgun (WGS) entry which is preliminary data.</text>
</comment>
<feature type="non-terminal residue" evidence="2">
    <location>
        <position position="201"/>
    </location>
</feature>
<reference evidence="2 3" key="1">
    <citation type="journal article" date="2021" name="Sci. Rep.">
        <title>Genome sequencing of the multicellular alga Astrephomene provides insights into convergent evolution of germ-soma differentiation.</title>
        <authorList>
            <person name="Yamashita S."/>
            <person name="Yamamoto K."/>
            <person name="Matsuzaki R."/>
            <person name="Suzuki S."/>
            <person name="Yamaguchi H."/>
            <person name="Hirooka S."/>
            <person name="Minakuchi Y."/>
            <person name="Miyagishima S."/>
            <person name="Kawachi M."/>
            <person name="Toyoda A."/>
            <person name="Nozaki H."/>
        </authorList>
    </citation>
    <scope>NUCLEOTIDE SEQUENCE [LARGE SCALE GENOMIC DNA]</scope>
    <source>
        <strain evidence="2 3">NIES-4017</strain>
    </source>
</reference>
<evidence type="ECO:0000256" key="1">
    <source>
        <dbReference type="SAM" id="MobiDB-lite"/>
    </source>
</evidence>
<accession>A0AAD3HJ28</accession>
<dbReference type="EMBL" id="BMAR01000003">
    <property type="protein sequence ID" value="GFR42426.1"/>
    <property type="molecule type" value="Genomic_DNA"/>
</dbReference>
<name>A0AAD3HJ28_9CHLO</name>
<protein>
    <submittedName>
        <fullName evidence="2">Uncharacterized protein</fullName>
    </submittedName>
</protein>
<feature type="region of interest" description="Disordered" evidence="1">
    <location>
        <begin position="1"/>
        <end position="39"/>
    </location>
</feature>
<organism evidence="2 3">
    <name type="scientific">Astrephomene gubernaculifera</name>
    <dbReference type="NCBI Taxonomy" id="47775"/>
    <lineage>
        <taxon>Eukaryota</taxon>
        <taxon>Viridiplantae</taxon>
        <taxon>Chlorophyta</taxon>
        <taxon>core chlorophytes</taxon>
        <taxon>Chlorophyceae</taxon>
        <taxon>CS clade</taxon>
        <taxon>Chlamydomonadales</taxon>
        <taxon>Astrephomenaceae</taxon>
        <taxon>Astrephomene</taxon>
    </lineage>
</organism>
<keyword evidence="3" id="KW-1185">Reference proteome</keyword>
<gene>
    <name evidence="2" type="ORF">Agub_g3330</name>
</gene>
<evidence type="ECO:0000313" key="3">
    <source>
        <dbReference type="Proteomes" id="UP001054857"/>
    </source>
</evidence>
<feature type="compositionally biased region" description="Polar residues" evidence="1">
    <location>
        <begin position="23"/>
        <end position="39"/>
    </location>
</feature>